<dbReference type="InterPro" id="IPR000943">
    <property type="entry name" value="RNA_pol_sigma70"/>
</dbReference>
<dbReference type="OrthoDB" id="206108at2759"/>
<dbReference type="PRINTS" id="PR00046">
    <property type="entry name" value="SIGMA70FCT"/>
</dbReference>
<keyword evidence="8" id="KW-1185">Reference proteome</keyword>
<evidence type="ECO:0000313" key="8">
    <source>
        <dbReference type="Proteomes" id="UP000327013"/>
    </source>
</evidence>
<dbReference type="PANTHER" id="PTHR30603:SF47">
    <property type="entry name" value="RNA POLYMERASE SIGMA FACTOR SIGD, CHLOROPLASTIC"/>
    <property type="match status" value="1"/>
</dbReference>
<sequence>MAITSICSSPTHSPTLPTISSLKTHHPLQPHVPVSSSSTKFGSNLVSNDALLVAAAAQAVALARAASQAARDAVLAAAEACEVWSGRESDIGLVRGVRRRRRRKWLEEKNGVSWRSSSGPVKPRKLSPREEVELCLCLKEGARLEAARIRITEAQGREPSSKQLAKAIGMKRSVDKMLCDERESRERIARSYRRLVVSIAKSYQGKGLSFQDLIQEGSIGLLRGVEKFEPERGHKMSTYVYWWIKQAIIRAVANESRIVRLPGHICRMVARIAEARNLLSKRLGRLPTDNEIAEVLNVHTSTVRLVSERSRPPISLDQAVTDRGFMTLQEIISGSDETMPETMVKKQVVKQEVEKLLKTLNKREEHILKLRFGLDGEPPRSCEEIGWLLKLSRERIRQINRSALSKLQQTNILDNLELYMYRRS</sequence>
<dbReference type="Pfam" id="PF04539">
    <property type="entry name" value="Sigma70_r3"/>
    <property type="match status" value="1"/>
</dbReference>
<dbReference type="InterPro" id="IPR013324">
    <property type="entry name" value="RNA_pol_sigma_r3/r4-like"/>
</dbReference>
<evidence type="ECO:0000256" key="3">
    <source>
        <dbReference type="ARBA" id="ARBA00023082"/>
    </source>
</evidence>
<evidence type="ECO:0000256" key="2">
    <source>
        <dbReference type="ARBA" id="ARBA00023015"/>
    </source>
</evidence>
<evidence type="ECO:0000256" key="4">
    <source>
        <dbReference type="ARBA" id="ARBA00023125"/>
    </source>
</evidence>
<feature type="domain" description="RNA polymerase sigma-70" evidence="6">
    <location>
        <begin position="212"/>
        <end position="225"/>
    </location>
</feature>
<evidence type="ECO:0000256" key="1">
    <source>
        <dbReference type="ARBA" id="ARBA00007788"/>
    </source>
</evidence>
<reference evidence="7 8" key="1">
    <citation type="submission" date="2019-06" db="EMBL/GenBank/DDBJ databases">
        <title>A chromosomal-level reference genome of Carpinus fangiana (Coryloideae, Betulaceae).</title>
        <authorList>
            <person name="Yang X."/>
            <person name="Wang Z."/>
            <person name="Zhang L."/>
            <person name="Hao G."/>
            <person name="Liu J."/>
            <person name="Yang Y."/>
        </authorList>
    </citation>
    <scope>NUCLEOTIDE SEQUENCE [LARGE SCALE GENOMIC DNA]</scope>
    <source>
        <strain evidence="7">Cfa_2016G</strain>
        <tissue evidence="7">Leaf</tissue>
    </source>
</reference>
<dbReference type="Gene3D" id="1.10.10.10">
    <property type="entry name" value="Winged helix-like DNA-binding domain superfamily/Winged helix DNA-binding domain"/>
    <property type="match status" value="2"/>
</dbReference>
<dbReference type="Gene3D" id="1.10.601.10">
    <property type="entry name" value="RNA Polymerase Primary Sigma Factor"/>
    <property type="match status" value="1"/>
</dbReference>
<keyword evidence="4" id="KW-0238">DNA-binding</keyword>
<keyword evidence="3" id="KW-0731">Sigma factor</keyword>
<dbReference type="GO" id="GO:0003677">
    <property type="term" value="F:DNA binding"/>
    <property type="evidence" value="ECO:0007669"/>
    <property type="project" value="UniProtKB-KW"/>
</dbReference>
<dbReference type="EMBL" id="VIBQ01000065">
    <property type="protein sequence ID" value="KAB8571236.1"/>
    <property type="molecule type" value="Genomic_DNA"/>
</dbReference>
<dbReference type="InterPro" id="IPR050239">
    <property type="entry name" value="Sigma-70_RNA_pol_init_factors"/>
</dbReference>
<keyword evidence="5" id="KW-0804">Transcription</keyword>
<proteinExistence type="inferred from homology"/>
<dbReference type="NCBIfam" id="TIGR02937">
    <property type="entry name" value="sigma70-ECF"/>
    <property type="match status" value="1"/>
</dbReference>
<dbReference type="InterPro" id="IPR007627">
    <property type="entry name" value="RNA_pol_sigma70_r2"/>
</dbReference>
<accession>A0A5N6L4C7</accession>
<dbReference type="InterPro" id="IPR013325">
    <property type="entry name" value="RNA_pol_sigma_r2"/>
</dbReference>
<dbReference type="InterPro" id="IPR036388">
    <property type="entry name" value="WH-like_DNA-bd_sf"/>
</dbReference>
<dbReference type="GO" id="GO:0071482">
    <property type="term" value="P:cellular response to light stimulus"/>
    <property type="evidence" value="ECO:0007669"/>
    <property type="project" value="UniProtKB-ARBA"/>
</dbReference>
<dbReference type="Proteomes" id="UP000327013">
    <property type="component" value="Unassembled WGS sequence"/>
</dbReference>
<comment type="similarity">
    <text evidence="1">Belongs to the sigma-70 factor family.</text>
</comment>
<gene>
    <name evidence="7" type="ORF">FH972_025694</name>
</gene>
<evidence type="ECO:0000256" key="5">
    <source>
        <dbReference type="ARBA" id="ARBA00023163"/>
    </source>
</evidence>
<dbReference type="InterPro" id="IPR007624">
    <property type="entry name" value="RNA_pol_sigma70_r3"/>
</dbReference>
<name>A0A5N6L4C7_9ROSI</name>
<evidence type="ECO:0000259" key="6">
    <source>
        <dbReference type="PROSITE" id="PS00715"/>
    </source>
</evidence>
<protein>
    <recommendedName>
        <fullName evidence="6">RNA polymerase sigma-70 domain-containing protein</fullName>
    </recommendedName>
</protein>
<dbReference type="Pfam" id="PF04545">
    <property type="entry name" value="Sigma70_r4"/>
    <property type="match status" value="1"/>
</dbReference>
<dbReference type="InterPro" id="IPR014284">
    <property type="entry name" value="RNA_pol_sigma-70_dom"/>
</dbReference>
<keyword evidence="2" id="KW-0805">Transcription regulation</keyword>
<organism evidence="7 8">
    <name type="scientific">Carpinus fangiana</name>
    <dbReference type="NCBI Taxonomy" id="176857"/>
    <lineage>
        <taxon>Eukaryota</taxon>
        <taxon>Viridiplantae</taxon>
        <taxon>Streptophyta</taxon>
        <taxon>Embryophyta</taxon>
        <taxon>Tracheophyta</taxon>
        <taxon>Spermatophyta</taxon>
        <taxon>Magnoliopsida</taxon>
        <taxon>eudicotyledons</taxon>
        <taxon>Gunneridae</taxon>
        <taxon>Pentapetalae</taxon>
        <taxon>rosids</taxon>
        <taxon>fabids</taxon>
        <taxon>Fagales</taxon>
        <taxon>Betulaceae</taxon>
        <taxon>Carpinus</taxon>
    </lineage>
</organism>
<dbReference type="PANTHER" id="PTHR30603">
    <property type="entry name" value="RNA POLYMERASE SIGMA FACTOR RPO"/>
    <property type="match status" value="1"/>
</dbReference>
<dbReference type="InterPro" id="IPR007630">
    <property type="entry name" value="RNA_pol_sigma70_r4"/>
</dbReference>
<dbReference type="Pfam" id="PF04542">
    <property type="entry name" value="Sigma70_r2"/>
    <property type="match status" value="1"/>
</dbReference>
<dbReference type="GO" id="GO:0016987">
    <property type="term" value="F:sigma factor activity"/>
    <property type="evidence" value="ECO:0007669"/>
    <property type="project" value="UniProtKB-KW"/>
</dbReference>
<dbReference type="SUPFAM" id="SSF88946">
    <property type="entry name" value="Sigma2 domain of RNA polymerase sigma factors"/>
    <property type="match status" value="1"/>
</dbReference>
<dbReference type="GO" id="GO:0006352">
    <property type="term" value="P:DNA-templated transcription initiation"/>
    <property type="evidence" value="ECO:0007669"/>
    <property type="project" value="InterPro"/>
</dbReference>
<dbReference type="AlphaFoldDB" id="A0A5N6L4C7"/>
<dbReference type="SUPFAM" id="SSF88659">
    <property type="entry name" value="Sigma3 and sigma4 domains of RNA polymerase sigma factors"/>
    <property type="match status" value="2"/>
</dbReference>
<dbReference type="PROSITE" id="PS00715">
    <property type="entry name" value="SIGMA70_1"/>
    <property type="match status" value="1"/>
</dbReference>
<comment type="caution">
    <text evidence="7">The sequence shown here is derived from an EMBL/GenBank/DDBJ whole genome shotgun (WGS) entry which is preliminary data.</text>
</comment>
<evidence type="ECO:0000313" key="7">
    <source>
        <dbReference type="EMBL" id="KAB8571236.1"/>
    </source>
</evidence>